<keyword evidence="2" id="KW-1185">Reference proteome</keyword>
<dbReference type="EMBL" id="UPPP01000105">
    <property type="protein sequence ID" value="VBB09058.1"/>
    <property type="molecule type" value="Genomic_DNA"/>
</dbReference>
<name>A0A498RJ63_9FIRM</name>
<organism evidence="1 2">
    <name type="scientific">Lucifera butyrica</name>
    <dbReference type="NCBI Taxonomy" id="1351585"/>
    <lineage>
        <taxon>Bacteria</taxon>
        <taxon>Bacillati</taxon>
        <taxon>Bacillota</taxon>
        <taxon>Negativicutes</taxon>
        <taxon>Veillonellales</taxon>
        <taxon>Veillonellaceae</taxon>
        <taxon>Lucifera</taxon>
    </lineage>
</organism>
<evidence type="ECO:0000313" key="2">
    <source>
        <dbReference type="Proteomes" id="UP000277811"/>
    </source>
</evidence>
<sequence length="70" mass="7269">MLDDLDDILCSLQGKFVTLFLDGAPQVTARVLAVEKCAVILQSTSGTTILVPFSAITAVEVFPSIGGITG</sequence>
<dbReference type="RefSeq" id="WP_122629876.1">
    <property type="nucleotide sequence ID" value="NZ_UPPP01000105.1"/>
</dbReference>
<evidence type="ECO:0000313" key="1">
    <source>
        <dbReference type="EMBL" id="VBB09058.1"/>
    </source>
</evidence>
<gene>
    <name evidence="1" type="ORF">LUCI_4344</name>
</gene>
<reference evidence="1 2" key="1">
    <citation type="submission" date="2018-06" db="EMBL/GenBank/DDBJ databases">
        <authorList>
            <person name="Strepis N."/>
        </authorList>
    </citation>
    <scope>NUCLEOTIDE SEQUENCE [LARGE SCALE GENOMIC DNA]</scope>
    <source>
        <strain evidence="1">LUCI</strain>
    </source>
</reference>
<protein>
    <submittedName>
        <fullName evidence="1">Uncharacterized protein</fullName>
    </submittedName>
</protein>
<accession>A0A498RJ63</accession>
<dbReference type="Proteomes" id="UP000277811">
    <property type="component" value="Unassembled WGS sequence"/>
</dbReference>
<proteinExistence type="predicted"/>
<dbReference type="AlphaFoldDB" id="A0A498RJ63"/>